<protein>
    <submittedName>
        <fullName evidence="9">Unnamed protein product</fullName>
    </submittedName>
</protein>
<feature type="compositionally biased region" description="Basic and acidic residues" evidence="6">
    <location>
        <begin position="484"/>
        <end position="497"/>
    </location>
</feature>
<feature type="domain" description="FAD-binding PCMH-type" evidence="8">
    <location>
        <begin position="65"/>
        <end position="236"/>
    </location>
</feature>
<sequence>MVASISGASRAIFALCSLIAAQGGFAVAGAAQADIGACLDKANIENSVPTTSTWAVDTEAWNSRVSPVPSAVAFPKNEEEVSAALKCAADAGVKVTTLGGNRSFSSMGFGRNDGALVINLKNLKHLKYDETTGLLSYGGPVMISEAANHMWKYKRSLPHGRCPDVGMTGVAASGFGTLSRHSGTVLDNIESVRVALANGSIVDADAKQNSDLFWGVRGAASSMGVVPDFKIKTYEPPSELVTNYTIAFNSTAKPTQQDNVDALIGTQQWALSEDNNDLVSIRFSPKTKSTLQGFFYGSAEESKTVLGSLMKYLPSSMVLTTTENEFWPSEDITTPGLFKQTLTPRRYFYIASVTIPRATPLDNATAWELFSGTAYAPKLLDASASGFVDVWGGEYAKGVTADASAWKHDDNLHLVRWDIRSSAFNVSFAESTMTTMRENFYKFVDAYKAAGGVPGGFTTYRDEKWTVPEMAEYLYGGGNLRAPAEDQDRVRSERDVQHGPSGHSRSGLRARITIRIETLLGPLQYACSQLQNLK</sequence>
<comment type="cofactor">
    <cofactor evidence="1">
        <name>FAD</name>
        <dbReference type="ChEBI" id="CHEBI:57692"/>
    </cofactor>
</comment>
<dbReference type="InterPro" id="IPR006094">
    <property type="entry name" value="Oxid_FAD_bind_N"/>
</dbReference>
<organism evidence="9 10">
    <name type="scientific">Phytophthora lilii</name>
    <dbReference type="NCBI Taxonomy" id="2077276"/>
    <lineage>
        <taxon>Eukaryota</taxon>
        <taxon>Sar</taxon>
        <taxon>Stramenopiles</taxon>
        <taxon>Oomycota</taxon>
        <taxon>Peronosporomycetes</taxon>
        <taxon>Peronosporales</taxon>
        <taxon>Peronosporaceae</taxon>
        <taxon>Phytophthora</taxon>
    </lineage>
</organism>
<name>A0A9W7D8K7_9STRA</name>
<evidence type="ECO:0000256" key="4">
    <source>
        <dbReference type="ARBA" id="ARBA00022827"/>
    </source>
</evidence>
<dbReference type="InterPro" id="IPR050416">
    <property type="entry name" value="FAD-linked_Oxidoreductase"/>
</dbReference>
<keyword evidence="4" id="KW-0274">FAD</keyword>
<dbReference type="InterPro" id="IPR036318">
    <property type="entry name" value="FAD-bd_PCMH-like_sf"/>
</dbReference>
<evidence type="ECO:0000256" key="2">
    <source>
        <dbReference type="ARBA" id="ARBA00005466"/>
    </source>
</evidence>
<keyword evidence="7" id="KW-0732">Signal</keyword>
<dbReference type="GO" id="GO:0071949">
    <property type="term" value="F:FAD binding"/>
    <property type="evidence" value="ECO:0007669"/>
    <property type="project" value="InterPro"/>
</dbReference>
<evidence type="ECO:0000313" key="10">
    <source>
        <dbReference type="Proteomes" id="UP001165083"/>
    </source>
</evidence>
<dbReference type="PANTHER" id="PTHR42973">
    <property type="entry name" value="BINDING OXIDOREDUCTASE, PUTATIVE (AFU_ORTHOLOGUE AFUA_1G17690)-RELATED"/>
    <property type="match status" value="1"/>
</dbReference>
<dbReference type="PROSITE" id="PS51387">
    <property type="entry name" value="FAD_PCMH"/>
    <property type="match status" value="1"/>
</dbReference>
<dbReference type="InterPro" id="IPR016169">
    <property type="entry name" value="FAD-bd_PCMH_sub2"/>
</dbReference>
<dbReference type="Gene3D" id="3.40.462.20">
    <property type="match status" value="1"/>
</dbReference>
<evidence type="ECO:0000256" key="3">
    <source>
        <dbReference type="ARBA" id="ARBA00022630"/>
    </source>
</evidence>
<feature type="signal peptide" evidence="7">
    <location>
        <begin position="1"/>
        <end position="26"/>
    </location>
</feature>
<dbReference type="SUPFAM" id="SSF56176">
    <property type="entry name" value="FAD-binding/transporter-associated domain-like"/>
    <property type="match status" value="1"/>
</dbReference>
<dbReference type="Pfam" id="PF01565">
    <property type="entry name" value="FAD_binding_4"/>
    <property type="match status" value="1"/>
</dbReference>
<evidence type="ECO:0000256" key="7">
    <source>
        <dbReference type="SAM" id="SignalP"/>
    </source>
</evidence>
<keyword evidence="3" id="KW-0285">Flavoprotein</keyword>
<feature type="region of interest" description="Disordered" evidence="6">
    <location>
        <begin position="484"/>
        <end position="507"/>
    </location>
</feature>
<evidence type="ECO:0000256" key="5">
    <source>
        <dbReference type="ARBA" id="ARBA00023002"/>
    </source>
</evidence>
<gene>
    <name evidence="9" type="ORF">Plil01_001871100</name>
</gene>
<evidence type="ECO:0000259" key="8">
    <source>
        <dbReference type="PROSITE" id="PS51387"/>
    </source>
</evidence>
<dbReference type="AlphaFoldDB" id="A0A9W7D8K7"/>
<dbReference type="GO" id="GO:0016491">
    <property type="term" value="F:oxidoreductase activity"/>
    <property type="evidence" value="ECO:0007669"/>
    <property type="project" value="UniProtKB-KW"/>
</dbReference>
<keyword evidence="5" id="KW-0560">Oxidoreductase</keyword>
<dbReference type="InterPro" id="IPR016166">
    <property type="entry name" value="FAD-bd_PCMH"/>
</dbReference>
<dbReference type="OrthoDB" id="407275at2759"/>
<dbReference type="EMBL" id="BSXW01012568">
    <property type="protein sequence ID" value="GMF66199.1"/>
    <property type="molecule type" value="Genomic_DNA"/>
</dbReference>
<dbReference type="Proteomes" id="UP001165083">
    <property type="component" value="Unassembled WGS sequence"/>
</dbReference>
<proteinExistence type="inferred from homology"/>
<comment type="caution">
    <text evidence="9">The sequence shown here is derived from an EMBL/GenBank/DDBJ whole genome shotgun (WGS) entry which is preliminary data.</text>
</comment>
<dbReference type="PANTHER" id="PTHR42973:SF39">
    <property type="entry name" value="FAD-BINDING PCMH-TYPE DOMAIN-CONTAINING PROTEIN"/>
    <property type="match status" value="1"/>
</dbReference>
<evidence type="ECO:0000256" key="6">
    <source>
        <dbReference type="SAM" id="MobiDB-lite"/>
    </source>
</evidence>
<dbReference type="Gene3D" id="3.30.465.10">
    <property type="match status" value="1"/>
</dbReference>
<reference evidence="9" key="1">
    <citation type="submission" date="2023-04" db="EMBL/GenBank/DDBJ databases">
        <title>Phytophthora lilii NBRC 32176.</title>
        <authorList>
            <person name="Ichikawa N."/>
            <person name="Sato H."/>
            <person name="Tonouchi N."/>
        </authorList>
    </citation>
    <scope>NUCLEOTIDE SEQUENCE</scope>
    <source>
        <strain evidence="9">NBRC 32176</strain>
    </source>
</reference>
<accession>A0A9W7D8K7</accession>
<evidence type="ECO:0000256" key="1">
    <source>
        <dbReference type="ARBA" id="ARBA00001974"/>
    </source>
</evidence>
<feature type="chain" id="PRO_5040857046" evidence="7">
    <location>
        <begin position="27"/>
        <end position="534"/>
    </location>
</feature>
<keyword evidence="10" id="KW-1185">Reference proteome</keyword>
<evidence type="ECO:0000313" key="9">
    <source>
        <dbReference type="EMBL" id="GMF66199.1"/>
    </source>
</evidence>
<comment type="similarity">
    <text evidence="2">Belongs to the oxygen-dependent FAD-linked oxidoreductase family.</text>
</comment>